<proteinExistence type="predicted"/>
<evidence type="ECO:0000256" key="1">
    <source>
        <dbReference type="SAM" id="MobiDB-lite"/>
    </source>
</evidence>
<gene>
    <name evidence="2" type="ORF">EYF80_052023</name>
</gene>
<feature type="compositionally biased region" description="Basic and acidic residues" evidence="1">
    <location>
        <begin position="1"/>
        <end position="20"/>
    </location>
</feature>
<comment type="caution">
    <text evidence="2">The sequence shown here is derived from an EMBL/GenBank/DDBJ whole genome shotgun (WGS) entry which is preliminary data.</text>
</comment>
<dbReference type="Proteomes" id="UP000314294">
    <property type="component" value="Unassembled WGS sequence"/>
</dbReference>
<dbReference type="AlphaFoldDB" id="A0A4Z2FA77"/>
<accession>A0A4Z2FA77</accession>
<evidence type="ECO:0000313" key="3">
    <source>
        <dbReference type="Proteomes" id="UP000314294"/>
    </source>
</evidence>
<feature type="region of interest" description="Disordered" evidence="1">
    <location>
        <begin position="49"/>
        <end position="87"/>
    </location>
</feature>
<protein>
    <submittedName>
        <fullName evidence="2">Uncharacterized protein</fullName>
    </submittedName>
</protein>
<evidence type="ECO:0000313" key="2">
    <source>
        <dbReference type="EMBL" id="TNN37810.1"/>
    </source>
</evidence>
<feature type="region of interest" description="Disordered" evidence="1">
    <location>
        <begin position="1"/>
        <end position="29"/>
    </location>
</feature>
<dbReference type="EMBL" id="SRLO01001438">
    <property type="protein sequence ID" value="TNN37810.1"/>
    <property type="molecule type" value="Genomic_DNA"/>
</dbReference>
<organism evidence="2 3">
    <name type="scientific">Liparis tanakae</name>
    <name type="common">Tanaka's snailfish</name>
    <dbReference type="NCBI Taxonomy" id="230148"/>
    <lineage>
        <taxon>Eukaryota</taxon>
        <taxon>Metazoa</taxon>
        <taxon>Chordata</taxon>
        <taxon>Craniata</taxon>
        <taxon>Vertebrata</taxon>
        <taxon>Euteleostomi</taxon>
        <taxon>Actinopterygii</taxon>
        <taxon>Neopterygii</taxon>
        <taxon>Teleostei</taxon>
        <taxon>Neoteleostei</taxon>
        <taxon>Acanthomorphata</taxon>
        <taxon>Eupercaria</taxon>
        <taxon>Perciformes</taxon>
        <taxon>Cottioidei</taxon>
        <taxon>Cottales</taxon>
        <taxon>Liparidae</taxon>
        <taxon>Liparis</taxon>
    </lineage>
</organism>
<keyword evidence="3" id="KW-1185">Reference proteome</keyword>
<sequence>MCERFRDESSRDGTRDRGRGTDPVNTAFTLNVPGAPRCLRRQRAFLNHFHPRGDNEGGGIQRERDERGFCGSAPFSPGTMKAERQIHDSDSDGLVVVVVVVVESSITHTQPCA</sequence>
<name>A0A4Z2FA77_9TELE</name>
<reference evidence="2 3" key="1">
    <citation type="submission" date="2019-03" db="EMBL/GenBank/DDBJ databases">
        <title>First draft genome of Liparis tanakae, snailfish: a comprehensive survey of snailfish specific genes.</title>
        <authorList>
            <person name="Kim W."/>
            <person name="Song I."/>
            <person name="Jeong J.-H."/>
            <person name="Kim D."/>
            <person name="Kim S."/>
            <person name="Ryu S."/>
            <person name="Song J.Y."/>
            <person name="Lee S.K."/>
        </authorList>
    </citation>
    <scope>NUCLEOTIDE SEQUENCE [LARGE SCALE GENOMIC DNA]</scope>
    <source>
        <tissue evidence="2">Muscle</tissue>
    </source>
</reference>
<feature type="compositionally biased region" description="Basic and acidic residues" evidence="1">
    <location>
        <begin position="51"/>
        <end position="68"/>
    </location>
</feature>